<evidence type="ECO:0000313" key="1">
    <source>
        <dbReference type="EMBL" id="MFC6334282.1"/>
    </source>
</evidence>
<name>A0ABW1V678_9BACL</name>
<comment type="caution">
    <text evidence="1">The sequence shown here is derived from an EMBL/GenBank/DDBJ whole genome shotgun (WGS) entry which is preliminary data.</text>
</comment>
<keyword evidence="2" id="KW-1185">Reference proteome</keyword>
<dbReference type="Proteomes" id="UP001596233">
    <property type="component" value="Unassembled WGS sequence"/>
</dbReference>
<dbReference type="RefSeq" id="WP_379236622.1">
    <property type="nucleotide sequence ID" value="NZ_JBHSTE010000005.1"/>
</dbReference>
<gene>
    <name evidence="1" type="ORF">ACFP56_16765</name>
</gene>
<proteinExistence type="predicted"/>
<protein>
    <recommendedName>
        <fullName evidence="3">Bacteriophage SP-beta YorD domain-containing protein</fullName>
    </recommendedName>
</protein>
<sequence length="97" mass="10605">MNLSFELITNDGQAEGYIILNNGTPWIVQDVYIPYPAETMAESAQLHIDAIIADHNAEPQPTEIELLRQELTDAKQQLADTQDALIELASILAGGAE</sequence>
<organism evidence="1 2">
    <name type="scientific">Paenibacillus septentrionalis</name>
    <dbReference type="NCBI Taxonomy" id="429342"/>
    <lineage>
        <taxon>Bacteria</taxon>
        <taxon>Bacillati</taxon>
        <taxon>Bacillota</taxon>
        <taxon>Bacilli</taxon>
        <taxon>Bacillales</taxon>
        <taxon>Paenibacillaceae</taxon>
        <taxon>Paenibacillus</taxon>
    </lineage>
</organism>
<evidence type="ECO:0008006" key="3">
    <source>
        <dbReference type="Google" id="ProtNLM"/>
    </source>
</evidence>
<dbReference type="EMBL" id="JBHSTE010000005">
    <property type="protein sequence ID" value="MFC6334282.1"/>
    <property type="molecule type" value="Genomic_DNA"/>
</dbReference>
<evidence type="ECO:0000313" key="2">
    <source>
        <dbReference type="Proteomes" id="UP001596233"/>
    </source>
</evidence>
<accession>A0ABW1V678</accession>
<reference evidence="2" key="1">
    <citation type="journal article" date="2019" name="Int. J. Syst. Evol. Microbiol.">
        <title>The Global Catalogue of Microorganisms (GCM) 10K type strain sequencing project: providing services to taxonomists for standard genome sequencing and annotation.</title>
        <authorList>
            <consortium name="The Broad Institute Genomics Platform"/>
            <consortium name="The Broad Institute Genome Sequencing Center for Infectious Disease"/>
            <person name="Wu L."/>
            <person name="Ma J."/>
        </authorList>
    </citation>
    <scope>NUCLEOTIDE SEQUENCE [LARGE SCALE GENOMIC DNA]</scope>
    <source>
        <strain evidence="2">PCU 280</strain>
    </source>
</reference>